<evidence type="ECO:0000256" key="1">
    <source>
        <dbReference type="SAM" id="Phobius"/>
    </source>
</evidence>
<dbReference type="Proteomes" id="UP001451571">
    <property type="component" value="Chromosome"/>
</dbReference>
<evidence type="ECO:0000313" key="3">
    <source>
        <dbReference type="EMBL" id="XAH73695.1"/>
    </source>
</evidence>
<protein>
    <submittedName>
        <fullName evidence="3">GHKL domain-containing protein</fullName>
    </submittedName>
</protein>
<dbReference type="PANTHER" id="PTHR40448">
    <property type="entry name" value="TWO-COMPONENT SENSOR HISTIDINE KINASE"/>
    <property type="match status" value="1"/>
</dbReference>
<dbReference type="InterPro" id="IPR036890">
    <property type="entry name" value="HATPase_C_sf"/>
</dbReference>
<feature type="transmembrane region" description="Helical" evidence="1">
    <location>
        <begin position="6"/>
        <end position="25"/>
    </location>
</feature>
<feature type="domain" description="Sensor histidine kinase NatK-like C-terminal" evidence="2">
    <location>
        <begin position="336"/>
        <end position="436"/>
    </location>
</feature>
<gene>
    <name evidence="3" type="ORF">V6984_19680</name>
</gene>
<dbReference type="Pfam" id="PF14501">
    <property type="entry name" value="HATPase_c_5"/>
    <property type="match status" value="1"/>
</dbReference>
<organism evidence="3 4">
    <name type="scientific">Kineothrix sedimenti</name>
    <dbReference type="NCBI Taxonomy" id="3123317"/>
    <lineage>
        <taxon>Bacteria</taxon>
        <taxon>Bacillati</taxon>
        <taxon>Bacillota</taxon>
        <taxon>Clostridia</taxon>
        <taxon>Lachnospirales</taxon>
        <taxon>Lachnospiraceae</taxon>
        <taxon>Kineothrix</taxon>
    </lineage>
</organism>
<dbReference type="PANTHER" id="PTHR40448:SF1">
    <property type="entry name" value="TWO-COMPONENT SENSOR HISTIDINE KINASE"/>
    <property type="match status" value="1"/>
</dbReference>
<keyword evidence="1" id="KW-0472">Membrane</keyword>
<dbReference type="InterPro" id="IPR032834">
    <property type="entry name" value="NatK-like_C"/>
</dbReference>
<feature type="transmembrane region" description="Helical" evidence="1">
    <location>
        <begin position="88"/>
        <end position="110"/>
    </location>
</feature>
<keyword evidence="4" id="KW-1185">Reference proteome</keyword>
<proteinExistence type="predicted"/>
<feature type="transmembrane region" description="Helical" evidence="1">
    <location>
        <begin position="37"/>
        <end position="57"/>
    </location>
</feature>
<dbReference type="RefSeq" id="WP_342757298.1">
    <property type="nucleotide sequence ID" value="NZ_CP146256.1"/>
</dbReference>
<name>A0ABZ3EVZ7_9FIRM</name>
<reference evidence="3 4" key="1">
    <citation type="submission" date="2024-02" db="EMBL/GenBank/DDBJ databases">
        <title>Bacterial strain from lacustrine sediment.</title>
        <authorList>
            <person name="Petit C."/>
            <person name="Fadhlaoui K."/>
        </authorList>
    </citation>
    <scope>NUCLEOTIDE SEQUENCE [LARGE SCALE GENOMIC DNA]</scope>
    <source>
        <strain evidence="3 4">IPX-CK</strain>
    </source>
</reference>
<accession>A0ABZ3EVZ7</accession>
<keyword evidence="1" id="KW-1133">Transmembrane helix</keyword>
<dbReference type="EMBL" id="CP146256">
    <property type="protein sequence ID" value="XAH73695.1"/>
    <property type="molecule type" value="Genomic_DNA"/>
</dbReference>
<feature type="transmembrane region" description="Helical" evidence="1">
    <location>
        <begin position="197"/>
        <end position="215"/>
    </location>
</feature>
<keyword evidence="1" id="KW-0812">Transmembrane</keyword>
<dbReference type="SUPFAM" id="SSF55874">
    <property type="entry name" value="ATPase domain of HSP90 chaperone/DNA topoisomerase II/histidine kinase"/>
    <property type="match status" value="1"/>
</dbReference>
<sequence>MPIIMNIFQGLILILIEVICCKIFFESFFDKRKFQDKWYGWILIPILVLIIYLGTALLASNILLKQIFVFFSMAFIMLVYFKSDFLRGVIITAIFQGLLLGIDCVGLIALKYLWGEQTKNVLFGVAGSMIVALICKMLLFGFVLIVRKLWNKKDSLNLLSDSEWLRFLYFPVITLIALISIAFNLEHVRSPEVINTMLIIGFGLVGMNILVLYLIRDIVEREVRLQEKYIIEERNRNQLDMYKLVCDNFDKQRKRTHEYKNQIGCIEGLLIDNKIKEVLEYVSNITGGLKKELDAIDTNNTIVNAILNSKYQEAVEKGIIFVLKVNDLSHIVIESEDIVTILSNLLNNAIEANEEIKNEKIIKLKFVDEGDYTIIAVKNTMHKEVEFINGKYQTSKDNAIEHGVGIENIADTIEKYNGSYIIKQFENYFNFTIIIPNKKPNES</sequence>
<feature type="transmembrane region" description="Helical" evidence="1">
    <location>
        <begin position="167"/>
        <end position="185"/>
    </location>
</feature>
<evidence type="ECO:0000313" key="4">
    <source>
        <dbReference type="Proteomes" id="UP001451571"/>
    </source>
</evidence>
<dbReference type="Gene3D" id="3.30.565.10">
    <property type="entry name" value="Histidine kinase-like ATPase, C-terminal domain"/>
    <property type="match status" value="1"/>
</dbReference>
<evidence type="ECO:0000259" key="2">
    <source>
        <dbReference type="Pfam" id="PF14501"/>
    </source>
</evidence>
<dbReference type="CDD" id="cd16935">
    <property type="entry name" value="HATPase_AgrC-ComD-like"/>
    <property type="match status" value="1"/>
</dbReference>
<feature type="transmembrane region" description="Helical" evidence="1">
    <location>
        <begin position="122"/>
        <end position="146"/>
    </location>
</feature>